<sequence>MSTQAKQSNASLNLTGKTAVVSGATQGIGQAVALRFAQLGVSRIFILGRNENAGQSVCAAARERAPDCACDFIQADLSTLKAIKKAAQTVEERAGSGGVDYLVMSQGGPPNGLYEETADGLDKSFVVQCLSRFGLASHLAAQQVLKPGSTVCSILSPGFELATIDLEDLSLKSLKDQAVWRPKLLLSQGKRDSMVMDALTMAFNRRYPSIHFYHLFPGYVQTNAASNRAFPFPFPQLNTLFGPLLSRTIGNTPTTYADIPLFFAANPEARKLTGWSFNERMRPIEPSGWAREVTNQDKVFQRCERFFET</sequence>
<dbReference type="Proteomes" id="UP000886653">
    <property type="component" value="Unassembled WGS sequence"/>
</dbReference>
<comment type="caution">
    <text evidence="2">The sequence shown here is derived from an EMBL/GenBank/DDBJ whole genome shotgun (WGS) entry which is preliminary data.</text>
</comment>
<evidence type="ECO:0000313" key="2">
    <source>
        <dbReference type="EMBL" id="KAG0150796.1"/>
    </source>
</evidence>
<proteinExistence type="predicted"/>
<evidence type="ECO:0008006" key="4">
    <source>
        <dbReference type="Google" id="ProtNLM"/>
    </source>
</evidence>
<keyword evidence="1" id="KW-0560">Oxidoreductase</keyword>
<evidence type="ECO:0000256" key="1">
    <source>
        <dbReference type="ARBA" id="ARBA00023002"/>
    </source>
</evidence>
<dbReference type="Pfam" id="PF00106">
    <property type="entry name" value="adh_short"/>
    <property type="match status" value="1"/>
</dbReference>
<organism evidence="2 3">
    <name type="scientific">Cronartium quercuum f. sp. fusiforme G11</name>
    <dbReference type="NCBI Taxonomy" id="708437"/>
    <lineage>
        <taxon>Eukaryota</taxon>
        <taxon>Fungi</taxon>
        <taxon>Dikarya</taxon>
        <taxon>Basidiomycota</taxon>
        <taxon>Pucciniomycotina</taxon>
        <taxon>Pucciniomycetes</taxon>
        <taxon>Pucciniales</taxon>
        <taxon>Coleosporiaceae</taxon>
        <taxon>Cronartium</taxon>
    </lineage>
</organism>
<gene>
    <name evidence="2" type="ORF">CROQUDRAFT_652048</name>
</gene>
<name>A0A9P6NWI6_9BASI</name>
<dbReference type="InterPro" id="IPR052228">
    <property type="entry name" value="Sec_Metab_Biosynth_Oxidored"/>
</dbReference>
<dbReference type="OrthoDB" id="2898509at2759"/>
<dbReference type="GO" id="GO:0016491">
    <property type="term" value="F:oxidoreductase activity"/>
    <property type="evidence" value="ECO:0007669"/>
    <property type="project" value="UniProtKB-KW"/>
</dbReference>
<dbReference type="EMBL" id="MU167217">
    <property type="protein sequence ID" value="KAG0150796.1"/>
    <property type="molecule type" value="Genomic_DNA"/>
</dbReference>
<dbReference type="Gene3D" id="3.40.50.720">
    <property type="entry name" value="NAD(P)-binding Rossmann-like Domain"/>
    <property type="match status" value="1"/>
</dbReference>
<keyword evidence="3" id="KW-1185">Reference proteome</keyword>
<dbReference type="PANTHER" id="PTHR47534:SF3">
    <property type="entry name" value="ALCOHOL DEHYDROGENASE-LIKE C-TERMINAL DOMAIN-CONTAINING PROTEIN"/>
    <property type="match status" value="1"/>
</dbReference>
<dbReference type="PANTHER" id="PTHR47534">
    <property type="entry name" value="YALI0E05731P"/>
    <property type="match status" value="1"/>
</dbReference>
<dbReference type="InterPro" id="IPR036291">
    <property type="entry name" value="NAD(P)-bd_dom_sf"/>
</dbReference>
<accession>A0A9P6NWI6</accession>
<protein>
    <recommendedName>
        <fullName evidence="4">NAD(P)-binding protein</fullName>
    </recommendedName>
</protein>
<evidence type="ECO:0000313" key="3">
    <source>
        <dbReference type="Proteomes" id="UP000886653"/>
    </source>
</evidence>
<dbReference type="SUPFAM" id="SSF51735">
    <property type="entry name" value="NAD(P)-binding Rossmann-fold domains"/>
    <property type="match status" value="1"/>
</dbReference>
<dbReference type="PRINTS" id="PR00081">
    <property type="entry name" value="GDHRDH"/>
</dbReference>
<dbReference type="AlphaFoldDB" id="A0A9P6NWI6"/>
<reference evidence="2" key="1">
    <citation type="submission" date="2013-11" db="EMBL/GenBank/DDBJ databases">
        <title>Genome sequence of the fusiform rust pathogen reveals effectors for host alternation and coevolution with pine.</title>
        <authorList>
            <consortium name="DOE Joint Genome Institute"/>
            <person name="Smith K."/>
            <person name="Pendleton A."/>
            <person name="Kubisiak T."/>
            <person name="Anderson C."/>
            <person name="Salamov A."/>
            <person name="Aerts A."/>
            <person name="Riley R."/>
            <person name="Clum A."/>
            <person name="Lindquist E."/>
            <person name="Ence D."/>
            <person name="Campbell M."/>
            <person name="Kronenberg Z."/>
            <person name="Feau N."/>
            <person name="Dhillon B."/>
            <person name="Hamelin R."/>
            <person name="Burleigh J."/>
            <person name="Smith J."/>
            <person name="Yandell M."/>
            <person name="Nelson C."/>
            <person name="Grigoriev I."/>
            <person name="Davis J."/>
        </authorList>
    </citation>
    <scope>NUCLEOTIDE SEQUENCE</scope>
    <source>
        <strain evidence="2">G11</strain>
    </source>
</reference>
<dbReference type="InterPro" id="IPR002347">
    <property type="entry name" value="SDR_fam"/>
</dbReference>